<keyword evidence="2" id="KW-1133">Transmembrane helix</keyword>
<dbReference type="InterPro" id="IPR032272">
    <property type="entry name" value="DUF4834"/>
</dbReference>
<keyword evidence="4" id="KW-1185">Reference proteome</keyword>
<reference evidence="3 4" key="1">
    <citation type="submission" date="2018-05" db="EMBL/GenBank/DDBJ databases">
        <title>Genomic Encyclopedia of Type Strains, Phase IV (KMG-IV): sequencing the most valuable type-strain genomes for metagenomic binning, comparative biology and taxonomic classification.</title>
        <authorList>
            <person name="Goeker M."/>
        </authorList>
    </citation>
    <scope>NUCLEOTIDE SEQUENCE [LARGE SCALE GENOMIC DNA]</scope>
    <source>
        <strain evidence="3 4">DSM 100333</strain>
    </source>
</reference>
<comment type="caution">
    <text evidence="3">The sequence shown here is derived from an EMBL/GenBank/DDBJ whole genome shotgun (WGS) entry which is preliminary data.</text>
</comment>
<dbReference type="OrthoDB" id="1073075at2"/>
<accession>A0A2U0UIF9</accession>
<protein>
    <submittedName>
        <fullName evidence="3">Uncharacterized protein DUF4834</fullName>
    </submittedName>
</protein>
<dbReference type="EMBL" id="QENY01000004">
    <property type="protein sequence ID" value="PVX57447.1"/>
    <property type="molecule type" value="Genomic_DNA"/>
</dbReference>
<evidence type="ECO:0000256" key="2">
    <source>
        <dbReference type="SAM" id="Phobius"/>
    </source>
</evidence>
<evidence type="ECO:0000313" key="3">
    <source>
        <dbReference type="EMBL" id="PVX57447.1"/>
    </source>
</evidence>
<gene>
    <name evidence="3" type="ORF">C7379_10463</name>
</gene>
<dbReference type="Proteomes" id="UP000245870">
    <property type="component" value="Unassembled WGS sequence"/>
</dbReference>
<dbReference type="RefSeq" id="WP_036891387.1">
    <property type="nucleotide sequence ID" value="NZ_CALDWB010000030.1"/>
</dbReference>
<dbReference type="Pfam" id="PF16118">
    <property type="entry name" value="DUF4834"/>
    <property type="match status" value="1"/>
</dbReference>
<feature type="transmembrane region" description="Helical" evidence="2">
    <location>
        <begin position="6"/>
        <end position="28"/>
    </location>
</feature>
<sequence>MILQLLLFILLFLVILVLMAVMVLRGLYYRSGLKKVLDALRGQATGASPSDRARNDGGRHHRRTAKTPSGDVIIDHRDPEKAQQKIFGKDEGEYVDYEETK</sequence>
<proteinExistence type="predicted"/>
<evidence type="ECO:0000256" key="1">
    <source>
        <dbReference type="SAM" id="MobiDB-lite"/>
    </source>
</evidence>
<name>A0A2U0UIF9_9BACT</name>
<dbReference type="AlphaFoldDB" id="A0A2U0UIF9"/>
<feature type="region of interest" description="Disordered" evidence="1">
    <location>
        <begin position="43"/>
        <end position="73"/>
    </location>
</feature>
<evidence type="ECO:0000313" key="4">
    <source>
        <dbReference type="Proteomes" id="UP000245870"/>
    </source>
</evidence>
<keyword evidence="2" id="KW-0472">Membrane</keyword>
<organism evidence="3 4">
    <name type="scientific">Hallella colorans</name>
    <dbReference type="NCBI Taxonomy" id="1703337"/>
    <lineage>
        <taxon>Bacteria</taxon>
        <taxon>Pseudomonadati</taxon>
        <taxon>Bacteroidota</taxon>
        <taxon>Bacteroidia</taxon>
        <taxon>Bacteroidales</taxon>
        <taxon>Prevotellaceae</taxon>
        <taxon>Hallella</taxon>
    </lineage>
</organism>
<keyword evidence="2" id="KW-0812">Transmembrane</keyword>